<keyword evidence="1" id="KW-0812">Transmembrane</keyword>
<feature type="transmembrane region" description="Helical" evidence="1">
    <location>
        <begin position="35"/>
        <end position="52"/>
    </location>
</feature>
<dbReference type="PANTHER" id="PTHR39084">
    <property type="entry name" value="MEMBRANE PROTEIN-RELATED"/>
    <property type="match status" value="1"/>
</dbReference>
<dbReference type="Pfam" id="PF13194">
    <property type="entry name" value="DUF4010"/>
    <property type="match status" value="1"/>
</dbReference>
<accession>A0A9X9XI40</accession>
<keyword evidence="5" id="KW-1185">Reference proteome</keyword>
<feature type="transmembrane region" description="Helical" evidence="1">
    <location>
        <begin position="259"/>
        <end position="278"/>
    </location>
</feature>
<feature type="transmembrane region" description="Helical" evidence="1">
    <location>
        <begin position="227"/>
        <end position="252"/>
    </location>
</feature>
<evidence type="ECO:0000259" key="2">
    <source>
        <dbReference type="Pfam" id="PF02308"/>
    </source>
</evidence>
<feature type="transmembrane region" description="Helical" evidence="1">
    <location>
        <begin position="340"/>
        <end position="362"/>
    </location>
</feature>
<feature type="transmembrane region" description="Helical" evidence="1">
    <location>
        <begin position="309"/>
        <end position="328"/>
    </location>
</feature>
<sequence length="429" mass="43418">MNQEALILFNLAEALGIGLLIGAEREQRMSPDVKSLAGIRTFAITALLGAVAQQAGGVILLATVIISVMLLVGLAYWRDKSEHIGLTTEVALVMTVLLGGLSVTHPVVAAGTGVVVAVLLASRAYLRGFVRSVMTEQELRDGLLLAAATLVVLPILPNRTFGPYGVLNPYLMWSVVIMVMVIAAAGYVAVRLCGAQHGLALTGFASGFVSSTATIRDMARRTRSAPAQMRGAVAGACLSSLSTAVTMSMVLAAASVATLNAMALPLLAGGLAAVLYAAPWTITALRAPPACAENPPPDQGATPVVQPRAISLTGALAFSAALAGIMLASTAVQQEFGLNAMIAAAALAGIVNTQSAAISVALMVGAGQIAPQEAVLPILAAISTNTGARVVLAVTLGRGGFAGRVVPGLILGLAAAWAAFLLPVPAALP</sequence>
<dbReference type="Pfam" id="PF02308">
    <property type="entry name" value="MgtC"/>
    <property type="match status" value="1"/>
</dbReference>
<keyword evidence="1" id="KW-0472">Membrane</keyword>
<reference evidence="4" key="2">
    <citation type="journal article" date="2021" name="Syst. Appl. Microbiol.">
        <title>Roseomonas hellenica sp. nov., isolated from roots of wild-growing Alkanna tinctoria.</title>
        <authorList>
            <person name="Rat A."/>
            <person name="Naranjo H.D."/>
            <person name="Lebbe L."/>
            <person name="Cnockaert M."/>
            <person name="Krigas N."/>
            <person name="Grigoriadou K."/>
            <person name="Maloupa E."/>
            <person name="Willems A."/>
        </authorList>
    </citation>
    <scope>NUCLEOTIDE SEQUENCE</scope>
    <source>
        <strain evidence="4">LMG 31228</strain>
    </source>
</reference>
<evidence type="ECO:0000313" key="4">
    <source>
        <dbReference type="EMBL" id="MBR0683376.1"/>
    </source>
</evidence>
<feature type="transmembrane region" description="Helical" evidence="1">
    <location>
        <begin position="197"/>
        <end position="215"/>
    </location>
</feature>
<name>A0A9X9XI40_9PROT</name>
<feature type="transmembrane region" description="Helical" evidence="1">
    <location>
        <begin position="408"/>
        <end position="428"/>
    </location>
</feature>
<feature type="transmembrane region" description="Helical" evidence="1">
    <location>
        <begin position="107"/>
        <end position="126"/>
    </location>
</feature>
<feature type="transmembrane region" description="Helical" evidence="1">
    <location>
        <begin position="58"/>
        <end position="77"/>
    </location>
</feature>
<evidence type="ECO:0000256" key="1">
    <source>
        <dbReference type="SAM" id="Phobius"/>
    </source>
</evidence>
<feature type="transmembrane region" description="Helical" evidence="1">
    <location>
        <begin position="170"/>
        <end position="190"/>
    </location>
</feature>
<protein>
    <submittedName>
        <fullName evidence="4">MgtC/SapB family protein</fullName>
    </submittedName>
</protein>
<dbReference type="InterPro" id="IPR049177">
    <property type="entry name" value="MgtC_SapB_SrpB_YhiD_N"/>
</dbReference>
<feature type="domain" description="MgtC/SapB/SrpB/YhiD N-terminal" evidence="2">
    <location>
        <begin position="12"/>
        <end position="120"/>
    </location>
</feature>
<dbReference type="PANTHER" id="PTHR39084:SF1">
    <property type="entry name" value="DUF4010 DOMAIN-CONTAINING PROTEIN"/>
    <property type="match status" value="1"/>
</dbReference>
<reference evidence="4" key="1">
    <citation type="submission" date="2020-01" db="EMBL/GenBank/DDBJ databases">
        <authorList>
            <person name="Rat A."/>
        </authorList>
    </citation>
    <scope>NUCLEOTIDE SEQUENCE</scope>
    <source>
        <strain evidence="4">LMG 31228</strain>
    </source>
</reference>
<dbReference type="Proteomes" id="UP001138709">
    <property type="component" value="Unassembled WGS sequence"/>
</dbReference>
<comment type="caution">
    <text evidence="4">The sequence shown here is derived from an EMBL/GenBank/DDBJ whole genome shotgun (WGS) entry which is preliminary data.</text>
</comment>
<dbReference type="EMBL" id="JAAEDL010000031">
    <property type="protein sequence ID" value="MBR0683376.1"/>
    <property type="molecule type" value="Genomic_DNA"/>
</dbReference>
<gene>
    <name evidence="4" type="ORF">GXW74_23015</name>
</gene>
<proteinExistence type="predicted"/>
<organism evidence="4 5">
    <name type="scientific">Neoroseomonas eburnea</name>
    <dbReference type="NCBI Taxonomy" id="1346889"/>
    <lineage>
        <taxon>Bacteria</taxon>
        <taxon>Pseudomonadati</taxon>
        <taxon>Pseudomonadota</taxon>
        <taxon>Alphaproteobacteria</taxon>
        <taxon>Acetobacterales</taxon>
        <taxon>Acetobacteraceae</taxon>
        <taxon>Neoroseomonas</taxon>
    </lineage>
</organism>
<dbReference type="RefSeq" id="WP_211848947.1">
    <property type="nucleotide sequence ID" value="NZ_JAAEDL010000031.1"/>
</dbReference>
<dbReference type="AlphaFoldDB" id="A0A9X9XI40"/>
<feature type="domain" description="DUF4010" evidence="3">
    <location>
        <begin position="177"/>
        <end position="397"/>
    </location>
</feature>
<dbReference type="InterPro" id="IPR025105">
    <property type="entry name" value="DUF4010"/>
</dbReference>
<feature type="transmembrane region" description="Helical" evidence="1">
    <location>
        <begin position="84"/>
        <end position="101"/>
    </location>
</feature>
<keyword evidence="1" id="KW-1133">Transmembrane helix</keyword>
<evidence type="ECO:0000313" key="5">
    <source>
        <dbReference type="Proteomes" id="UP001138709"/>
    </source>
</evidence>
<feature type="transmembrane region" description="Helical" evidence="1">
    <location>
        <begin position="6"/>
        <end position="23"/>
    </location>
</feature>
<feature type="transmembrane region" description="Helical" evidence="1">
    <location>
        <begin position="138"/>
        <end position="158"/>
    </location>
</feature>
<feature type="transmembrane region" description="Helical" evidence="1">
    <location>
        <begin position="374"/>
        <end position="396"/>
    </location>
</feature>
<evidence type="ECO:0000259" key="3">
    <source>
        <dbReference type="Pfam" id="PF13194"/>
    </source>
</evidence>